<comment type="caution">
    <text evidence="1">The sequence shown here is derived from an EMBL/GenBank/DDBJ whole genome shotgun (WGS) entry which is preliminary data.</text>
</comment>
<dbReference type="AlphaFoldDB" id="A0A409X7A0"/>
<gene>
    <name evidence="1" type="ORF">CVT25_006799</name>
</gene>
<name>A0A409X7A0_PSICY</name>
<protein>
    <recommendedName>
        <fullName evidence="3">F-box domain-containing protein</fullName>
    </recommendedName>
</protein>
<dbReference type="Proteomes" id="UP000283269">
    <property type="component" value="Unassembled WGS sequence"/>
</dbReference>
<evidence type="ECO:0000313" key="1">
    <source>
        <dbReference type="EMBL" id="PPQ86615.1"/>
    </source>
</evidence>
<keyword evidence="2" id="KW-1185">Reference proteome</keyword>
<dbReference type="EMBL" id="NHYD01002450">
    <property type="protein sequence ID" value="PPQ86615.1"/>
    <property type="molecule type" value="Genomic_DNA"/>
</dbReference>
<accession>A0A409X7A0</accession>
<evidence type="ECO:0000313" key="2">
    <source>
        <dbReference type="Proteomes" id="UP000283269"/>
    </source>
</evidence>
<evidence type="ECO:0008006" key="3">
    <source>
        <dbReference type="Google" id="ProtNLM"/>
    </source>
</evidence>
<proteinExistence type="predicted"/>
<dbReference type="InParanoid" id="A0A409X7A0"/>
<sequence length="275" mass="31481">MVGNGIPPSADVSTSTPFLLVCKTAHEWMLPFLYHSVKFTTAGQLSKFLSSHDLPDDLMESSLSPPSSRLDLIQNIHIGETPSEKGNLEYGSTNWPLTVLTRLLWLTRSLKRLTILNLDQNKWRTFEHAVPASLEYLALGPIHGPFRPQDLKQKPPLKMFTSVLTYMRDDEVQDAVCYPTMRRVRRMLESSSMAPHWAIEQVGCVSKSPALERMEIVLLGREQYTEIAAAVMKEQAKIVSRDPRVAIVEDNRSWVKIIYQEWDDYRLQFLRAHTD</sequence>
<organism evidence="1 2">
    <name type="scientific">Psilocybe cyanescens</name>
    <dbReference type="NCBI Taxonomy" id="93625"/>
    <lineage>
        <taxon>Eukaryota</taxon>
        <taxon>Fungi</taxon>
        <taxon>Dikarya</taxon>
        <taxon>Basidiomycota</taxon>
        <taxon>Agaricomycotina</taxon>
        <taxon>Agaricomycetes</taxon>
        <taxon>Agaricomycetidae</taxon>
        <taxon>Agaricales</taxon>
        <taxon>Agaricineae</taxon>
        <taxon>Strophariaceae</taxon>
        <taxon>Psilocybe</taxon>
    </lineage>
</organism>
<dbReference type="OrthoDB" id="2998779at2759"/>
<reference evidence="1 2" key="1">
    <citation type="journal article" date="2018" name="Evol. Lett.">
        <title>Horizontal gene cluster transfer increased hallucinogenic mushroom diversity.</title>
        <authorList>
            <person name="Reynolds H.T."/>
            <person name="Vijayakumar V."/>
            <person name="Gluck-Thaler E."/>
            <person name="Korotkin H.B."/>
            <person name="Matheny P.B."/>
            <person name="Slot J.C."/>
        </authorList>
    </citation>
    <scope>NUCLEOTIDE SEQUENCE [LARGE SCALE GENOMIC DNA]</scope>
    <source>
        <strain evidence="1 2">2631</strain>
    </source>
</reference>